<keyword evidence="5" id="KW-0804">Transcription</keyword>
<accession>A0A4U9W4G7</accession>
<proteinExistence type="inferred from homology"/>
<dbReference type="Pfam" id="PF03466">
    <property type="entry name" value="LysR_substrate"/>
    <property type="match status" value="1"/>
</dbReference>
<feature type="domain" description="HTH lysR-type" evidence="6">
    <location>
        <begin position="5"/>
        <end position="62"/>
    </location>
</feature>
<evidence type="ECO:0000313" key="7">
    <source>
        <dbReference type="EMBL" id="VTR53642.1"/>
    </source>
</evidence>
<organism evidence="7">
    <name type="scientific">Serratia fonticola</name>
    <dbReference type="NCBI Taxonomy" id="47917"/>
    <lineage>
        <taxon>Bacteria</taxon>
        <taxon>Pseudomonadati</taxon>
        <taxon>Pseudomonadota</taxon>
        <taxon>Gammaproteobacteria</taxon>
        <taxon>Enterobacterales</taxon>
        <taxon>Yersiniaceae</taxon>
        <taxon>Serratia</taxon>
    </lineage>
</organism>
<dbReference type="GO" id="GO:0000976">
    <property type="term" value="F:transcription cis-regulatory region binding"/>
    <property type="evidence" value="ECO:0007669"/>
    <property type="project" value="TreeGrafter"/>
</dbReference>
<dbReference type="Pfam" id="PF00126">
    <property type="entry name" value="HTH_1"/>
    <property type="match status" value="1"/>
</dbReference>
<keyword evidence="4" id="KW-0238">DNA-binding</keyword>
<dbReference type="PANTHER" id="PTHR30126">
    <property type="entry name" value="HTH-TYPE TRANSCRIPTIONAL REGULATOR"/>
    <property type="match status" value="1"/>
</dbReference>
<protein>
    <submittedName>
        <fullName evidence="7">HTH-type transcriptional regulator AbgR</fullName>
    </submittedName>
</protein>
<evidence type="ECO:0000256" key="1">
    <source>
        <dbReference type="ARBA" id="ARBA00009437"/>
    </source>
</evidence>
<dbReference type="PRINTS" id="PR00039">
    <property type="entry name" value="HTHLYSR"/>
</dbReference>
<dbReference type="InterPro" id="IPR036388">
    <property type="entry name" value="WH-like_DNA-bd_sf"/>
</dbReference>
<dbReference type="GO" id="GO:0003700">
    <property type="term" value="F:DNA-binding transcription factor activity"/>
    <property type="evidence" value="ECO:0007669"/>
    <property type="project" value="InterPro"/>
</dbReference>
<gene>
    <name evidence="7" type="primary">abgR_1</name>
    <name evidence="7" type="ORF">NCTC12965_06587</name>
</gene>
<dbReference type="Gene3D" id="3.40.190.10">
    <property type="entry name" value="Periplasmic binding protein-like II"/>
    <property type="match status" value="1"/>
</dbReference>
<dbReference type="AlphaFoldDB" id="A0A4U9W4G7"/>
<keyword evidence="3" id="KW-0805">Transcription regulation</keyword>
<dbReference type="InterPro" id="IPR005119">
    <property type="entry name" value="LysR_subst-bd"/>
</dbReference>
<dbReference type="FunFam" id="1.10.10.10:FF:000001">
    <property type="entry name" value="LysR family transcriptional regulator"/>
    <property type="match status" value="1"/>
</dbReference>
<evidence type="ECO:0000256" key="4">
    <source>
        <dbReference type="ARBA" id="ARBA00023125"/>
    </source>
</evidence>
<dbReference type="CDD" id="cd05466">
    <property type="entry name" value="PBP2_LTTR_substrate"/>
    <property type="match status" value="1"/>
</dbReference>
<evidence type="ECO:0000256" key="2">
    <source>
        <dbReference type="ARBA" id="ARBA00022491"/>
    </source>
</evidence>
<keyword evidence="2" id="KW-0678">Repressor</keyword>
<dbReference type="InterPro" id="IPR000847">
    <property type="entry name" value="LysR_HTH_N"/>
</dbReference>
<dbReference type="SUPFAM" id="SSF53850">
    <property type="entry name" value="Periplasmic binding protein-like II"/>
    <property type="match status" value="1"/>
</dbReference>
<evidence type="ECO:0000256" key="3">
    <source>
        <dbReference type="ARBA" id="ARBA00023015"/>
    </source>
</evidence>
<sequence length="305" mass="34445">MKSMPKLSHLTTFKEIVYCGSLHETSKKLAISQPTLSRIIKELEENIGSRLLERSNRGVRLTAVGEAFFQRIDAITNELRNTIYEFRGLKETGEKFLRLGMSTYPLLCYLPDALEIFNQRYPHSRIIVIEDCPEGLVAKLRNNELDLVVCNLSEGINCVDLVTQDFKCETFSLYQGNNQSSDELPLDDTKWVVPHSCTAGRLAMQDSSFPCTQQGNVVETDSFLATWCLVKQQGYLALLSDHIVAHYSPQLNLKKKSAEDINISACFYIIKRDEPMTSSITNDFTENPDGDVNTRKITWRSGASA</sequence>
<dbReference type="InterPro" id="IPR036390">
    <property type="entry name" value="WH_DNA-bd_sf"/>
</dbReference>
<evidence type="ECO:0000259" key="6">
    <source>
        <dbReference type="PROSITE" id="PS50931"/>
    </source>
</evidence>
<name>A0A4U9W4G7_SERFO</name>
<evidence type="ECO:0000256" key="5">
    <source>
        <dbReference type="ARBA" id="ARBA00023163"/>
    </source>
</evidence>
<dbReference type="PANTHER" id="PTHR30126:SF97">
    <property type="entry name" value="HTH-TYPE TRANSCRIPTIONAL REGULATOR ABGR"/>
    <property type="match status" value="1"/>
</dbReference>
<dbReference type="SUPFAM" id="SSF46785">
    <property type="entry name" value="Winged helix' DNA-binding domain"/>
    <property type="match status" value="1"/>
</dbReference>
<dbReference type="Gene3D" id="1.10.10.10">
    <property type="entry name" value="Winged helix-like DNA-binding domain superfamily/Winged helix DNA-binding domain"/>
    <property type="match status" value="1"/>
</dbReference>
<dbReference type="EMBL" id="CABEEZ010000128">
    <property type="protein sequence ID" value="VTR53642.1"/>
    <property type="molecule type" value="Genomic_DNA"/>
</dbReference>
<comment type="similarity">
    <text evidence="1">Belongs to the LysR transcriptional regulatory family.</text>
</comment>
<dbReference type="PROSITE" id="PS50931">
    <property type="entry name" value="HTH_LYSR"/>
    <property type="match status" value="1"/>
</dbReference>
<reference evidence="7" key="1">
    <citation type="submission" date="2019-05" db="EMBL/GenBank/DDBJ databases">
        <authorList>
            <consortium name="Pathogen Informatics"/>
        </authorList>
    </citation>
    <scope>NUCLEOTIDE SEQUENCE [LARGE SCALE GENOMIC DNA]</scope>
    <source>
        <strain evidence="7">NCTC12965</strain>
    </source>
</reference>